<organism evidence="2 3">
    <name type="scientific">Postechiella marina</name>
    <dbReference type="NCBI Taxonomy" id="943941"/>
    <lineage>
        <taxon>Bacteria</taxon>
        <taxon>Pseudomonadati</taxon>
        <taxon>Bacteroidota</taxon>
        <taxon>Flavobacteriia</taxon>
        <taxon>Flavobacteriales</taxon>
        <taxon>Flavobacteriaceae</taxon>
        <taxon>Postechiella</taxon>
    </lineage>
</organism>
<dbReference type="EMBL" id="BAABCA010000003">
    <property type="protein sequence ID" value="GAA4234586.1"/>
    <property type="molecule type" value="Genomic_DNA"/>
</dbReference>
<reference evidence="3" key="1">
    <citation type="journal article" date="2019" name="Int. J. Syst. Evol. Microbiol.">
        <title>The Global Catalogue of Microorganisms (GCM) 10K type strain sequencing project: providing services to taxonomists for standard genome sequencing and annotation.</title>
        <authorList>
            <consortium name="The Broad Institute Genomics Platform"/>
            <consortium name="The Broad Institute Genome Sequencing Center for Infectious Disease"/>
            <person name="Wu L."/>
            <person name="Ma J."/>
        </authorList>
    </citation>
    <scope>NUCLEOTIDE SEQUENCE [LARGE SCALE GENOMIC DNA]</scope>
    <source>
        <strain evidence="3">JCM 17630</strain>
    </source>
</reference>
<proteinExistence type="predicted"/>
<gene>
    <name evidence="2" type="ORF">GCM10022291_14340</name>
</gene>
<keyword evidence="1" id="KW-0732">Signal</keyword>
<dbReference type="RefSeq" id="WP_344787463.1">
    <property type="nucleotide sequence ID" value="NZ_BAABCA010000003.1"/>
</dbReference>
<comment type="caution">
    <text evidence="2">The sequence shown here is derived from an EMBL/GenBank/DDBJ whole genome shotgun (WGS) entry which is preliminary data.</text>
</comment>
<accession>A0ABP8C6K6</accession>
<dbReference type="Proteomes" id="UP001501496">
    <property type="component" value="Unassembled WGS sequence"/>
</dbReference>
<evidence type="ECO:0000256" key="1">
    <source>
        <dbReference type="SAM" id="SignalP"/>
    </source>
</evidence>
<evidence type="ECO:0000313" key="3">
    <source>
        <dbReference type="Proteomes" id="UP001501496"/>
    </source>
</evidence>
<sequence>MMYLRLTFLFISISIFAQESIETSFIKNISIDADTIIGIDNFKTLFYTRNNVFYKKTNNNTSNYSNLQLGNIYSVNTFNSLKTNIFYKDFNTAIILDNRLAEIYKIDFNNLQPYKNVSRITTGPDNTLWVFNQDLQQLELYDYKANITRIKTLPTTSKVLDLKSDYNYCYLLTLNHLYIYNYFGSLISKHKNSGYTALATYNENIILKKENTLYYLKKGNKDVMPISINKNLINQFFVTNETLYIYHNKNLQQFQLKIN</sequence>
<feature type="signal peptide" evidence="1">
    <location>
        <begin position="1"/>
        <end position="17"/>
    </location>
</feature>
<protein>
    <submittedName>
        <fullName evidence="2">Uncharacterized protein</fullName>
    </submittedName>
</protein>
<feature type="chain" id="PRO_5045943763" evidence="1">
    <location>
        <begin position="18"/>
        <end position="259"/>
    </location>
</feature>
<name>A0ABP8C6K6_9FLAO</name>
<keyword evidence="3" id="KW-1185">Reference proteome</keyword>
<evidence type="ECO:0000313" key="2">
    <source>
        <dbReference type="EMBL" id="GAA4234586.1"/>
    </source>
</evidence>